<evidence type="ECO:0000313" key="2">
    <source>
        <dbReference type="EMBL" id="OIT33367.1"/>
    </source>
</evidence>
<evidence type="ECO:0000256" key="1">
    <source>
        <dbReference type="SAM" id="MobiDB-lite"/>
    </source>
</evidence>
<sequence length="79" mass="9205">MELKKQLLKQRKGSKRKKQQAESSSSLWMVTAYSSISYILRKAKAIYEWFCDGNQELWLQNEVTVVDPYFSLPVLPAGY</sequence>
<organism evidence="2 3">
    <name type="scientific">Nicotiana attenuata</name>
    <name type="common">Coyote tobacco</name>
    <dbReference type="NCBI Taxonomy" id="49451"/>
    <lineage>
        <taxon>Eukaryota</taxon>
        <taxon>Viridiplantae</taxon>
        <taxon>Streptophyta</taxon>
        <taxon>Embryophyta</taxon>
        <taxon>Tracheophyta</taxon>
        <taxon>Spermatophyta</taxon>
        <taxon>Magnoliopsida</taxon>
        <taxon>eudicotyledons</taxon>
        <taxon>Gunneridae</taxon>
        <taxon>Pentapetalae</taxon>
        <taxon>asterids</taxon>
        <taxon>lamiids</taxon>
        <taxon>Solanales</taxon>
        <taxon>Solanaceae</taxon>
        <taxon>Nicotianoideae</taxon>
        <taxon>Nicotianeae</taxon>
        <taxon>Nicotiana</taxon>
    </lineage>
</organism>
<reference evidence="2" key="1">
    <citation type="submission" date="2016-11" db="EMBL/GenBank/DDBJ databases">
        <title>The genome of Nicotiana attenuata.</title>
        <authorList>
            <person name="Xu S."/>
            <person name="Brockmoeller T."/>
            <person name="Gaquerel E."/>
            <person name="Navarro A."/>
            <person name="Kuhl H."/>
            <person name="Gase K."/>
            <person name="Ling Z."/>
            <person name="Zhou W."/>
            <person name="Kreitzer C."/>
            <person name="Stanke M."/>
            <person name="Tang H."/>
            <person name="Lyons E."/>
            <person name="Pandey P."/>
            <person name="Pandey S.P."/>
            <person name="Timmermann B."/>
            <person name="Baldwin I.T."/>
        </authorList>
    </citation>
    <scope>NUCLEOTIDE SEQUENCE [LARGE SCALE GENOMIC DNA]</scope>
    <source>
        <strain evidence="2">UT</strain>
    </source>
</reference>
<accession>A0A314KWH1</accession>
<dbReference type="Gramene" id="OIT33367">
    <property type="protein sequence ID" value="OIT33367"/>
    <property type="gene ID" value="A4A49_09642"/>
</dbReference>
<name>A0A314KWH1_NICAT</name>
<feature type="compositionally biased region" description="Basic residues" evidence="1">
    <location>
        <begin position="1"/>
        <end position="18"/>
    </location>
</feature>
<keyword evidence="3" id="KW-1185">Reference proteome</keyword>
<feature type="region of interest" description="Disordered" evidence="1">
    <location>
        <begin position="1"/>
        <end position="25"/>
    </location>
</feature>
<proteinExistence type="predicted"/>
<evidence type="ECO:0000313" key="3">
    <source>
        <dbReference type="Proteomes" id="UP000187609"/>
    </source>
</evidence>
<dbReference type="Proteomes" id="UP000187609">
    <property type="component" value="Unassembled WGS sequence"/>
</dbReference>
<comment type="caution">
    <text evidence="2">The sequence shown here is derived from an EMBL/GenBank/DDBJ whole genome shotgun (WGS) entry which is preliminary data.</text>
</comment>
<gene>
    <name evidence="2" type="ORF">A4A49_09642</name>
</gene>
<dbReference type="AlphaFoldDB" id="A0A314KWH1"/>
<protein>
    <submittedName>
        <fullName evidence="2">Uncharacterized protein</fullName>
    </submittedName>
</protein>
<dbReference type="EMBL" id="MJEQ01000894">
    <property type="protein sequence ID" value="OIT33367.1"/>
    <property type="molecule type" value="Genomic_DNA"/>
</dbReference>